<evidence type="ECO:0000313" key="2">
    <source>
        <dbReference type="EMBL" id="TCK59531.1"/>
    </source>
</evidence>
<keyword evidence="2" id="KW-0966">Cell projection</keyword>
<dbReference type="AlphaFoldDB" id="A0A4V2PRV6"/>
<protein>
    <submittedName>
        <fullName evidence="2">Flagellar assembly T-like protein</fullName>
    </submittedName>
</protein>
<evidence type="ECO:0000256" key="1">
    <source>
        <dbReference type="SAM" id="SignalP"/>
    </source>
</evidence>
<evidence type="ECO:0000313" key="3">
    <source>
        <dbReference type="Proteomes" id="UP000294614"/>
    </source>
</evidence>
<accession>A0A4V2PRV6</accession>
<dbReference type="RefSeq" id="WP_132874438.1">
    <property type="nucleotide sequence ID" value="NZ_SMGG01000006.1"/>
</dbReference>
<sequence length="534" mass="60116">MKKLVFLLVMLIPLAAFARFEKLVSDIDVVFGKLSGYVVSLEGDTVYTDLGRDKGVYPGMVIKVYRESEAIKHPITGEVLGNKKVYIGDLKISDVQDKISSGTLVNKQRDIQKGDLALVNPPVEVSVSVNEMPKRLEVLLREDLGKANNIVVKDKARLALAFTQKAEGGIQYSLTDTVAKSVIFSRYFSDVDTQEGQILNAAKDIVTGQPIGKAYKSIAVGHIKKDDKIYLVLATEKEVDFYIFDGKGFASAGSLGLKLKDVQHVEVADLDGNGTEEIFVVTVVNDSFVKTSAYEFDGKKFVTKAENIPFILRTVYVKGVKKIVAQRIGNDGVYLGGVQELIYRDGRYERGSVISSAKGVNIYGFGYADIDGDGTNEILNINDDYKIDVYNGNSVRYTSVEEFGQTPYFFTMAQEKVEQFKTTENDDPFTTEKRKKYLKGRIFVNSDGNIYVVKNSEKFKMLNKMKVYGSSYFTVFGWDSRRLRQVWSSDVFQPVIVDYFMYEEFGRTYLFMLRNFSEGMFSSDRSELIYIETK</sequence>
<dbReference type="InterPro" id="IPR038165">
    <property type="entry name" value="FlgT_C_sf"/>
</dbReference>
<dbReference type="EMBL" id="SMGG01000006">
    <property type="protein sequence ID" value="TCK59531.1"/>
    <property type="molecule type" value="Genomic_DNA"/>
</dbReference>
<keyword evidence="1" id="KW-0732">Signal</keyword>
<gene>
    <name evidence="2" type="ORF">C8D98_2465</name>
</gene>
<keyword evidence="3" id="KW-1185">Reference proteome</keyword>
<dbReference type="Gene3D" id="2.40.10.410">
    <property type="entry name" value="FlgT, C-terminal domain"/>
    <property type="match status" value="1"/>
</dbReference>
<organism evidence="2 3">
    <name type="scientific">Seleniivibrio woodruffii</name>
    <dbReference type="NCBI Taxonomy" id="1078050"/>
    <lineage>
        <taxon>Bacteria</taxon>
        <taxon>Pseudomonadati</taxon>
        <taxon>Deferribacterota</taxon>
        <taxon>Deferribacteres</taxon>
        <taxon>Deferribacterales</taxon>
        <taxon>Geovibrionaceae</taxon>
        <taxon>Seleniivibrio</taxon>
    </lineage>
</organism>
<feature type="signal peptide" evidence="1">
    <location>
        <begin position="1"/>
        <end position="18"/>
    </location>
</feature>
<dbReference type="OrthoDB" id="9813582at2"/>
<comment type="caution">
    <text evidence="2">The sequence shown here is derived from an EMBL/GenBank/DDBJ whole genome shotgun (WGS) entry which is preliminary data.</text>
</comment>
<dbReference type="SUPFAM" id="SSF69318">
    <property type="entry name" value="Integrin alpha N-terminal domain"/>
    <property type="match status" value="1"/>
</dbReference>
<keyword evidence="2" id="KW-0282">Flagellum</keyword>
<keyword evidence="2" id="KW-0969">Cilium</keyword>
<reference evidence="2 3" key="1">
    <citation type="submission" date="2019-03" db="EMBL/GenBank/DDBJ databases">
        <title>Genomic Encyclopedia of Type Strains, Phase IV (KMG-IV): sequencing the most valuable type-strain genomes for metagenomic binning, comparative biology and taxonomic classification.</title>
        <authorList>
            <person name="Goeker M."/>
        </authorList>
    </citation>
    <scope>NUCLEOTIDE SEQUENCE [LARGE SCALE GENOMIC DNA]</scope>
    <source>
        <strain evidence="2 3">DSM 24984</strain>
    </source>
</reference>
<feature type="chain" id="PRO_5020807116" evidence="1">
    <location>
        <begin position="19"/>
        <end position="534"/>
    </location>
</feature>
<dbReference type="InterPro" id="IPR028994">
    <property type="entry name" value="Integrin_alpha_N"/>
</dbReference>
<dbReference type="Proteomes" id="UP000294614">
    <property type="component" value="Unassembled WGS sequence"/>
</dbReference>
<name>A0A4V2PRV6_9BACT</name>
<proteinExistence type="predicted"/>